<reference evidence="2" key="2">
    <citation type="submission" date="2010-07" db="EMBL/GenBank/DDBJ databases">
        <authorList>
            <consortium name="The Broad Institute Genome Sequencing Platform"/>
            <consortium name="Broad Institute Genome Sequencing Center for Infectious Disease"/>
            <person name="Ma L.-J."/>
            <person name="Dead R."/>
            <person name="Young S."/>
            <person name="Zeng Q."/>
            <person name="Koehrsen M."/>
            <person name="Alvarado L."/>
            <person name="Berlin A."/>
            <person name="Chapman S.B."/>
            <person name="Chen Z."/>
            <person name="Freedman E."/>
            <person name="Gellesch M."/>
            <person name="Goldberg J."/>
            <person name="Griggs A."/>
            <person name="Gujja S."/>
            <person name="Heilman E.R."/>
            <person name="Heiman D."/>
            <person name="Hepburn T."/>
            <person name="Howarth C."/>
            <person name="Jen D."/>
            <person name="Larson L."/>
            <person name="Mehta T."/>
            <person name="Neiman D."/>
            <person name="Pearson M."/>
            <person name="Roberts A."/>
            <person name="Saif S."/>
            <person name="Shea T."/>
            <person name="Shenoy N."/>
            <person name="Sisk P."/>
            <person name="Stolte C."/>
            <person name="Sykes S."/>
            <person name="Walk T."/>
            <person name="White J."/>
            <person name="Yandava C."/>
            <person name="Haas B."/>
            <person name="Nusbaum C."/>
            <person name="Birren B."/>
        </authorList>
    </citation>
    <scope>NUCLEOTIDE SEQUENCE</scope>
    <source>
        <strain evidence="2">R3-111a-1</strain>
    </source>
</reference>
<feature type="region of interest" description="Disordered" evidence="1">
    <location>
        <begin position="29"/>
        <end position="48"/>
    </location>
</feature>
<proteinExistence type="predicted"/>
<evidence type="ECO:0000313" key="3">
    <source>
        <dbReference type="EnsemblFungi" id="EJT68415"/>
    </source>
</evidence>
<reference evidence="4" key="1">
    <citation type="submission" date="2010-07" db="EMBL/GenBank/DDBJ databases">
        <title>The genome sequence of Gaeumannomyces graminis var. tritici strain R3-111a-1.</title>
        <authorList>
            <consortium name="The Broad Institute Genome Sequencing Platform"/>
            <person name="Ma L.-J."/>
            <person name="Dead R."/>
            <person name="Young S."/>
            <person name="Zeng Q."/>
            <person name="Koehrsen M."/>
            <person name="Alvarado L."/>
            <person name="Berlin A."/>
            <person name="Chapman S.B."/>
            <person name="Chen Z."/>
            <person name="Freedman E."/>
            <person name="Gellesch M."/>
            <person name="Goldberg J."/>
            <person name="Griggs A."/>
            <person name="Gujja S."/>
            <person name="Heilman E.R."/>
            <person name="Heiman D."/>
            <person name="Hepburn T."/>
            <person name="Howarth C."/>
            <person name="Jen D."/>
            <person name="Larson L."/>
            <person name="Mehta T."/>
            <person name="Neiman D."/>
            <person name="Pearson M."/>
            <person name="Roberts A."/>
            <person name="Saif S."/>
            <person name="Shea T."/>
            <person name="Shenoy N."/>
            <person name="Sisk P."/>
            <person name="Stolte C."/>
            <person name="Sykes S."/>
            <person name="Walk T."/>
            <person name="White J."/>
            <person name="Yandava C."/>
            <person name="Haas B."/>
            <person name="Nusbaum C."/>
            <person name="Birren B."/>
        </authorList>
    </citation>
    <scope>NUCLEOTIDE SEQUENCE [LARGE SCALE GENOMIC DNA]</scope>
    <source>
        <strain evidence="4">R3-111a-1</strain>
    </source>
</reference>
<dbReference type="GeneID" id="20354468"/>
<dbReference type="AlphaFoldDB" id="J3PKF5"/>
<feature type="compositionally biased region" description="Basic and acidic residues" evidence="1">
    <location>
        <begin position="32"/>
        <end position="45"/>
    </location>
</feature>
<reference evidence="3" key="5">
    <citation type="submission" date="2018-04" db="UniProtKB">
        <authorList>
            <consortium name="EnsemblFungi"/>
        </authorList>
    </citation>
    <scope>IDENTIFICATION</scope>
    <source>
        <strain evidence="3">R3-111a-1</strain>
    </source>
</reference>
<dbReference type="HOGENOM" id="CLU_2794111_0_0_1"/>
<dbReference type="VEuPathDB" id="FungiDB:GGTG_14010"/>
<dbReference type="EMBL" id="GL385496">
    <property type="protein sequence ID" value="EJT68415.1"/>
    <property type="molecule type" value="Genomic_DNA"/>
</dbReference>
<keyword evidence="4" id="KW-1185">Reference proteome</keyword>
<evidence type="ECO:0000313" key="2">
    <source>
        <dbReference type="EMBL" id="EJT68415.1"/>
    </source>
</evidence>
<name>J3PKF5_GAET3</name>
<sequence>MAAVVPLRPEVACISTLLSQKEMVSDRVAASARKEGQGRDQRRPDLPACLGRAAVSRLPTSFSGQMPS</sequence>
<reference evidence="3" key="4">
    <citation type="journal article" date="2015" name="G3 (Bethesda)">
        <title>Genome sequences of three phytopathogenic species of the Magnaporthaceae family of fungi.</title>
        <authorList>
            <person name="Okagaki L.H."/>
            <person name="Nunes C.C."/>
            <person name="Sailsbery J."/>
            <person name="Clay B."/>
            <person name="Brown D."/>
            <person name="John T."/>
            <person name="Oh Y."/>
            <person name="Young N."/>
            <person name="Fitzgerald M."/>
            <person name="Haas B.J."/>
            <person name="Zeng Q."/>
            <person name="Young S."/>
            <person name="Adiconis X."/>
            <person name="Fan L."/>
            <person name="Levin J.Z."/>
            <person name="Mitchell T.K."/>
            <person name="Okubara P.A."/>
            <person name="Farman M.L."/>
            <person name="Kohn L.M."/>
            <person name="Birren B."/>
            <person name="Ma L.-J."/>
            <person name="Dean R.A."/>
        </authorList>
    </citation>
    <scope>NUCLEOTIDE SEQUENCE</scope>
    <source>
        <strain evidence="3">R3-111a-1</strain>
    </source>
</reference>
<accession>J3PKF5</accession>
<organism evidence="2">
    <name type="scientific">Gaeumannomyces tritici (strain R3-111a-1)</name>
    <name type="common">Wheat and barley take-all root rot fungus</name>
    <name type="synonym">Gaeumannomyces graminis var. tritici</name>
    <dbReference type="NCBI Taxonomy" id="644352"/>
    <lineage>
        <taxon>Eukaryota</taxon>
        <taxon>Fungi</taxon>
        <taxon>Dikarya</taxon>
        <taxon>Ascomycota</taxon>
        <taxon>Pezizomycotina</taxon>
        <taxon>Sordariomycetes</taxon>
        <taxon>Sordariomycetidae</taxon>
        <taxon>Magnaporthales</taxon>
        <taxon>Magnaporthaceae</taxon>
        <taxon>Gaeumannomyces</taxon>
    </lineage>
</organism>
<evidence type="ECO:0000313" key="4">
    <source>
        <dbReference type="Proteomes" id="UP000006039"/>
    </source>
</evidence>
<dbReference type="EnsemblFungi" id="EJT68415">
    <property type="protein sequence ID" value="EJT68415"/>
    <property type="gene ID" value="GGTG_14010"/>
</dbReference>
<evidence type="ECO:0000256" key="1">
    <source>
        <dbReference type="SAM" id="MobiDB-lite"/>
    </source>
</evidence>
<reference evidence="2" key="3">
    <citation type="submission" date="2010-09" db="EMBL/GenBank/DDBJ databases">
        <title>Annotation of Gaeumannomyces graminis var. tritici R3-111a-1.</title>
        <authorList>
            <consortium name="The Broad Institute Genome Sequencing Platform"/>
            <person name="Ma L.-J."/>
            <person name="Dead R."/>
            <person name="Young S.K."/>
            <person name="Zeng Q."/>
            <person name="Gargeya S."/>
            <person name="Fitzgerald M."/>
            <person name="Haas B."/>
            <person name="Abouelleil A."/>
            <person name="Alvarado L."/>
            <person name="Arachchi H.M."/>
            <person name="Berlin A."/>
            <person name="Brown A."/>
            <person name="Chapman S.B."/>
            <person name="Chen Z."/>
            <person name="Dunbar C."/>
            <person name="Freedman E."/>
            <person name="Gearin G."/>
            <person name="Gellesch M."/>
            <person name="Goldberg J."/>
            <person name="Griggs A."/>
            <person name="Gujja S."/>
            <person name="Heiman D."/>
            <person name="Howarth C."/>
            <person name="Larson L."/>
            <person name="Lui A."/>
            <person name="MacDonald P.J.P."/>
            <person name="Mehta T."/>
            <person name="Montmayeur A."/>
            <person name="Murphy C."/>
            <person name="Neiman D."/>
            <person name="Pearson M."/>
            <person name="Priest M."/>
            <person name="Roberts A."/>
            <person name="Saif S."/>
            <person name="Shea T."/>
            <person name="Shenoy N."/>
            <person name="Sisk P."/>
            <person name="Stolte C."/>
            <person name="Sykes S."/>
            <person name="Yandava C."/>
            <person name="Wortman J."/>
            <person name="Nusbaum C."/>
            <person name="Birren B."/>
        </authorList>
    </citation>
    <scope>NUCLEOTIDE SEQUENCE</scope>
    <source>
        <strain evidence="2">R3-111a-1</strain>
    </source>
</reference>
<protein>
    <submittedName>
        <fullName evidence="2 3">Uncharacterized protein</fullName>
    </submittedName>
</protein>
<dbReference type="RefSeq" id="XP_009230199.1">
    <property type="nucleotide sequence ID" value="XM_009231935.1"/>
</dbReference>
<dbReference type="Proteomes" id="UP000006039">
    <property type="component" value="Unassembled WGS sequence"/>
</dbReference>
<gene>
    <name evidence="3" type="primary">20354468</name>
    <name evidence="2" type="ORF">GGTG_14010</name>
</gene>